<name>V5SDY6_9HYPH</name>
<dbReference type="Pfam" id="PF01545">
    <property type="entry name" value="Cation_efflux"/>
    <property type="match status" value="1"/>
</dbReference>
<feature type="transmembrane region" description="Helical" evidence="10">
    <location>
        <begin position="32"/>
        <end position="57"/>
    </location>
</feature>
<evidence type="ECO:0000259" key="12">
    <source>
        <dbReference type="Pfam" id="PF16916"/>
    </source>
</evidence>
<comment type="similarity">
    <text evidence="2">Belongs to the cation diffusion facilitator (CDF) transporter (TC 2.A.4) family. SLC30A subfamily.</text>
</comment>
<feature type="domain" description="Cation efflux protein cytoplasmic" evidence="12">
    <location>
        <begin position="228"/>
        <end position="299"/>
    </location>
</feature>
<feature type="transmembrane region" description="Helical" evidence="10">
    <location>
        <begin position="128"/>
        <end position="151"/>
    </location>
</feature>
<gene>
    <name evidence="13" type="ORF">W911_12810</name>
</gene>
<evidence type="ECO:0000313" key="13">
    <source>
        <dbReference type="EMBL" id="AHB49086.1"/>
    </source>
</evidence>
<dbReference type="InterPro" id="IPR036837">
    <property type="entry name" value="Cation_efflux_CTD_sf"/>
</dbReference>
<dbReference type="PATRIC" id="fig|1029756.8.peg.2663"/>
<dbReference type="InterPro" id="IPR050681">
    <property type="entry name" value="CDF/SLC30A"/>
</dbReference>
<dbReference type="SUPFAM" id="SSF160240">
    <property type="entry name" value="Cation efflux protein cytoplasmic domain-like"/>
    <property type="match status" value="1"/>
</dbReference>
<dbReference type="GO" id="GO:0005385">
    <property type="term" value="F:zinc ion transmembrane transporter activity"/>
    <property type="evidence" value="ECO:0007669"/>
    <property type="project" value="TreeGrafter"/>
</dbReference>
<keyword evidence="5" id="KW-0864">Zinc transport</keyword>
<dbReference type="OrthoDB" id="9809646at2"/>
<dbReference type="GO" id="GO:0005886">
    <property type="term" value="C:plasma membrane"/>
    <property type="evidence" value="ECO:0007669"/>
    <property type="project" value="TreeGrafter"/>
</dbReference>
<keyword evidence="4 10" id="KW-0812">Transmembrane</keyword>
<feature type="region of interest" description="Disordered" evidence="9">
    <location>
        <begin position="1"/>
        <end position="23"/>
    </location>
</feature>
<evidence type="ECO:0000256" key="2">
    <source>
        <dbReference type="ARBA" id="ARBA00008873"/>
    </source>
</evidence>
<accession>V5SDY6</accession>
<dbReference type="PANTHER" id="PTHR11562:SF17">
    <property type="entry name" value="RE54080P-RELATED"/>
    <property type="match status" value="1"/>
</dbReference>
<dbReference type="RefSeq" id="WP_023787897.1">
    <property type="nucleotide sequence ID" value="NC_022997.1"/>
</dbReference>
<dbReference type="Gene3D" id="1.20.1510.10">
    <property type="entry name" value="Cation efflux protein transmembrane domain"/>
    <property type="match status" value="1"/>
</dbReference>
<dbReference type="Proteomes" id="UP000018542">
    <property type="component" value="Chromosome"/>
</dbReference>
<evidence type="ECO:0000256" key="1">
    <source>
        <dbReference type="ARBA" id="ARBA00004141"/>
    </source>
</evidence>
<dbReference type="InterPro" id="IPR058533">
    <property type="entry name" value="Cation_efflux_TM"/>
</dbReference>
<evidence type="ECO:0000256" key="5">
    <source>
        <dbReference type="ARBA" id="ARBA00022906"/>
    </source>
</evidence>
<keyword evidence="14" id="KW-1185">Reference proteome</keyword>
<organism evidence="13 14">
    <name type="scientific">Hyphomicrobium nitrativorans NL23</name>
    <dbReference type="NCBI Taxonomy" id="1029756"/>
    <lineage>
        <taxon>Bacteria</taxon>
        <taxon>Pseudomonadati</taxon>
        <taxon>Pseudomonadota</taxon>
        <taxon>Alphaproteobacteria</taxon>
        <taxon>Hyphomicrobiales</taxon>
        <taxon>Hyphomicrobiaceae</taxon>
        <taxon>Hyphomicrobium</taxon>
    </lineage>
</organism>
<dbReference type="PANTHER" id="PTHR11562">
    <property type="entry name" value="CATION EFFLUX PROTEIN/ ZINC TRANSPORTER"/>
    <property type="match status" value="1"/>
</dbReference>
<keyword evidence="3" id="KW-0813">Transport</keyword>
<evidence type="ECO:0000256" key="10">
    <source>
        <dbReference type="SAM" id="Phobius"/>
    </source>
</evidence>
<feature type="transmembrane region" description="Helical" evidence="10">
    <location>
        <begin position="92"/>
        <end position="116"/>
    </location>
</feature>
<comment type="subcellular location">
    <subcellularLocation>
        <location evidence="1">Membrane</location>
        <topology evidence="1">Multi-pass membrane protein</topology>
    </subcellularLocation>
</comment>
<reference evidence="13 14" key="1">
    <citation type="journal article" date="2014" name="Genome Announc.">
        <title>Complete Genome Sequence of Hyphomicrobium nitrativorans Strain NL23, a Denitrifying Bacterium Isolated from Biofilm of a Methanol-Fed Denitrification System Treating Seawater at the Montreal Biodome.</title>
        <authorList>
            <person name="Martineau C."/>
            <person name="Villeneuve C."/>
            <person name="Mauffrey F."/>
            <person name="Villemur R."/>
        </authorList>
    </citation>
    <scope>NUCLEOTIDE SEQUENCE [LARGE SCALE GENOMIC DNA]</scope>
    <source>
        <strain evidence="13">NL23</strain>
    </source>
</reference>
<proteinExistence type="inferred from homology"/>
<dbReference type="InterPro" id="IPR002524">
    <property type="entry name" value="Cation_efflux"/>
</dbReference>
<evidence type="ECO:0000256" key="6">
    <source>
        <dbReference type="ARBA" id="ARBA00022989"/>
    </source>
</evidence>
<protein>
    <submittedName>
        <fullName evidence="13">Zinc transporter ZitB</fullName>
    </submittedName>
</protein>
<evidence type="ECO:0000313" key="14">
    <source>
        <dbReference type="Proteomes" id="UP000018542"/>
    </source>
</evidence>
<dbReference type="HOGENOM" id="CLU_013430_0_0_5"/>
<dbReference type="InterPro" id="IPR027470">
    <property type="entry name" value="Cation_efflux_CTD"/>
</dbReference>
<feature type="transmembrane region" description="Helical" evidence="10">
    <location>
        <begin position="172"/>
        <end position="190"/>
    </location>
</feature>
<keyword evidence="6 10" id="KW-1133">Transmembrane helix</keyword>
<evidence type="ECO:0000256" key="8">
    <source>
        <dbReference type="ARBA" id="ARBA00023136"/>
    </source>
</evidence>
<evidence type="ECO:0000256" key="7">
    <source>
        <dbReference type="ARBA" id="ARBA00023065"/>
    </source>
</evidence>
<feature type="transmembrane region" description="Helical" evidence="10">
    <location>
        <begin position="196"/>
        <end position="213"/>
    </location>
</feature>
<evidence type="ECO:0000256" key="9">
    <source>
        <dbReference type="SAM" id="MobiDB-lite"/>
    </source>
</evidence>
<dbReference type="NCBIfam" id="TIGR01297">
    <property type="entry name" value="CDF"/>
    <property type="match status" value="1"/>
</dbReference>
<sequence length="310" mass="32854">MHAHSHDHGAHSHGPGHRHEHGAGASERRIGFAALLTGAFMVAEFAGGLISGSLALIADAGHMLTDFAGLTLAWLGFRVARRPADPKRSYGYGRFGVLVAYTNGLALFAIAIWIVVEAWHRLQAPGEILGGVMLAVAIAGLLVNLFAFWLLHGGDGENLNVRAARLHVLGDLLGSLAALGAALVILATGWTPIDPILSVVVSLLILGSAYRIVRESGHILLEGTPQHLDPQEIARHLKSTVPGVVDVHHIHAWSITQDRPLVTLNARVIDTRPPSEITAAIKERLKSRFGVDHATVEVEVVSGADPPSGG</sequence>
<dbReference type="AlphaFoldDB" id="V5SDY6"/>
<keyword evidence="7" id="KW-0406">Ion transport</keyword>
<dbReference type="Pfam" id="PF16916">
    <property type="entry name" value="ZT_dimer"/>
    <property type="match status" value="1"/>
</dbReference>
<evidence type="ECO:0000256" key="4">
    <source>
        <dbReference type="ARBA" id="ARBA00022692"/>
    </source>
</evidence>
<dbReference type="EMBL" id="CP006912">
    <property type="protein sequence ID" value="AHB49086.1"/>
    <property type="molecule type" value="Genomic_DNA"/>
</dbReference>
<evidence type="ECO:0000259" key="11">
    <source>
        <dbReference type="Pfam" id="PF01545"/>
    </source>
</evidence>
<feature type="domain" description="Cation efflux protein transmembrane" evidence="11">
    <location>
        <begin position="33"/>
        <end position="221"/>
    </location>
</feature>
<feature type="transmembrane region" description="Helical" evidence="10">
    <location>
        <begin position="63"/>
        <end position="80"/>
    </location>
</feature>
<feature type="compositionally biased region" description="Basic and acidic residues" evidence="9">
    <location>
        <begin position="1"/>
        <end position="10"/>
    </location>
</feature>
<keyword evidence="5" id="KW-0862">Zinc</keyword>
<keyword evidence="8 10" id="KW-0472">Membrane</keyword>
<dbReference type="InterPro" id="IPR027469">
    <property type="entry name" value="Cation_efflux_TMD_sf"/>
</dbReference>
<dbReference type="KEGG" id="hni:W911_12810"/>
<evidence type="ECO:0000256" key="3">
    <source>
        <dbReference type="ARBA" id="ARBA00022448"/>
    </source>
</evidence>
<dbReference type="SUPFAM" id="SSF161111">
    <property type="entry name" value="Cation efflux protein transmembrane domain-like"/>
    <property type="match status" value="1"/>
</dbReference>